<dbReference type="AlphaFoldDB" id="A0A1G8EXQ9"/>
<dbReference type="RefSeq" id="WP_176844525.1">
    <property type="nucleotide sequence ID" value="NZ_FNCG01000012.1"/>
</dbReference>
<dbReference type="EMBL" id="FNCG01000012">
    <property type="protein sequence ID" value="SDH74499.1"/>
    <property type="molecule type" value="Genomic_DNA"/>
</dbReference>
<evidence type="ECO:0000259" key="4">
    <source>
        <dbReference type="Pfam" id="PF06414"/>
    </source>
</evidence>
<dbReference type="SUPFAM" id="SSF52540">
    <property type="entry name" value="P-loop containing nucleoside triphosphate hydrolases"/>
    <property type="match status" value="1"/>
</dbReference>
<name>A0A1G8EXQ9_9SPHI</name>
<evidence type="ECO:0000256" key="1">
    <source>
        <dbReference type="ARBA" id="ARBA00022741"/>
    </source>
</evidence>
<dbReference type="STRING" id="551996.SAMN05192573_11280"/>
<keyword evidence="1" id="KW-0547">Nucleotide-binding</keyword>
<reference evidence="6" key="1">
    <citation type="submission" date="2016-10" db="EMBL/GenBank/DDBJ databases">
        <authorList>
            <person name="Varghese N."/>
            <person name="Submissions S."/>
        </authorList>
    </citation>
    <scope>NUCLEOTIDE SEQUENCE [LARGE SCALE GENOMIC DNA]</scope>
    <source>
        <strain evidence="6">Gh-67</strain>
    </source>
</reference>
<dbReference type="GO" id="GO:0005524">
    <property type="term" value="F:ATP binding"/>
    <property type="evidence" value="ECO:0007669"/>
    <property type="project" value="UniProtKB-KW"/>
</dbReference>
<evidence type="ECO:0000256" key="3">
    <source>
        <dbReference type="SAM" id="MobiDB-lite"/>
    </source>
</evidence>
<feature type="region of interest" description="Disordered" evidence="3">
    <location>
        <begin position="432"/>
        <end position="467"/>
    </location>
</feature>
<organism evidence="5 6">
    <name type="scientific">Mucilaginibacter gossypii</name>
    <dbReference type="NCBI Taxonomy" id="551996"/>
    <lineage>
        <taxon>Bacteria</taxon>
        <taxon>Pseudomonadati</taxon>
        <taxon>Bacteroidota</taxon>
        <taxon>Sphingobacteriia</taxon>
        <taxon>Sphingobacteriales</taxon>
        <taxon>Sphingobacteriaceae</taxon>
        <taxon>Mucilaginibacter</taxon>
    </lineage>
</organism>
<dbReference type="InterPro" id="IPR010488">
    <property type="entry name" value="Zeta_toxin_domain"/>
</dbReference>
<proteinExistence type="predicted"/>
<evidence type="ECO:0000313" key="5">
    <source>
        <dbReference type="EMBL" id="SDH74499.1"/>
    </source>
</evidence>
<accession>A0A1G8EXQ9</accession>
<dbReference type="InterPro" id="IPR027417">
    <property type="entry name" value="P-loop_NTPase"/>
</dbReference>
<keyword evidence="2" id="KW-0067">ATP-binding</keyword>
<keyword evidence="6" id="KW-1185">Reference proteome</keyword>
<dbReference type="Gene3D" id="3.40.50.300">
    <property type="entry name" value="P-loop containing nucleotide triphosphate hydrolases"/>
    <property type="match status" value="1"/>
</dbReference>
<protein>
    <submittedName>
        <fullName evidence="5">Zeta toxin</fullName>
    </submittedName>
</protein>
<evidence type="ECO:0000256" key="2">
    <source>
        <dbReference type="ARBA" id="ARBA00022840"/>
    </source>
</evidence>
<sequence>MYARSEQRFDKIQQIIIEDNTAIAKPSDSPVVIVLGAQPGAGKTELERIARAELGGNIINCNADLFRDYHPDAHEIKSRFESYYPSLTAKYAQDWNNGLRAYCEDNRLNYILETTFSSGPEMNKTIDELQQKGYRVEIKLLAIHPRLSLLGTHLRFEDMKSQEKGDRMVGKEVHDQKYEMVAPTLYTVQSAALYNRLQMYGRSVEPVEGSFKLGVYLIATNPPNPLQLFQDEIDRKWSPELSASFNQGVQQAVHLMQARNAAEQEIKGFLKDMQSEYPTQKQLQLQMEQQIKEQEFAEQLNKRLAGELPHININGTDFTIDLRLGELRETKAPGNSIQLHQMQAGRAGEAYLFFYHTQKHTVYDPPANIKSLPKNVVVVEIPVEAKLDPVGTAEILEVDIKEFVKAHPIQNELTAVVKQLFQSALPELIQQNLRKEEPKRQEQDQKKGRNPDEDLDQGLDWAPKIGR</sequence>
<gene>
    <name evidence="5" type="ORF">SAMN05192573_11280</name>
</gene>
<feature type="compositionally biased region" description="Basic and acidic residues" evidence="3">
    <location>
        <begin position="433"/>
        <end position="452"/>
    </location>
</feature>
<dbReference type="Pfam" id="PF06414">
    <property type="entry name" value="Zeta_toxin"/>
    <property type="match status" value="1"/>
</dbReference>
<feature type="domain" description="Zeta toxin" evidence="4">
    <location>
        <begin position="22"/>
        <end position="201"/>
    </location>
</feature>
<dbReference type="GO" id="GO:0016301">
    <property type="term" value="F:kinase activity"/>
    <property type="evidence" value="ECO:0007669"/>
    <property type="project" value="InterPro"/>
</dbReference>
<evidence type="ECO:0000313" key="6">
    <source>
        <dbReference type="Proteomes" id="UP000199705"/>
    </source>
</evidence>
<dbReference type="Proteomes" id="UP000199705">
    <property type="component" value="Unassembled WGS sequence"/>
</dbReference>